<evidence type="ECO:0000313" key="2">
    <source>
        <dbReference type="EMBL" id="MBX59083.1"/>
    </source>
</evidence>
<dbReference type="EMBL" id="GGEC01078599">
    <property type="protein sequence ID" value="MBX59083.1"/>
    <property type="molecule type" value="Transcribed_RNA"/>
</dbReference>
<keyword evidence="1" id="KW-1133">Transmembrane helix</keyword>
<name>A0A2P2PWQ3_RHIMU</name>
<feature type="transmembrane region" description="Helical" evidence="1">
    <location>
        <begin position="12"/>
        <end position="30"/>
    </location>
</feature>
<accession>A0A2P2PWQ3</accession>
<dbReference type="AlphaFoldDB" id="A0A2P2PWQ3"/>
<keyword evidence="1" id="KW-0812">Transmembrane</keyword>
<proteinExistence type="predicted"/>
<reference evidence="2" key="1">
    <citation type="submission" date="2018-02" db="EMBL/GenBank/DDBJ databases">
        <title>Rhizophora mucronata_Transcriptome.</title>
        <authorList>
            <person name="Meera S.P."/>
            <person name="Sreeshan A."/>
            <person name="Augustine A."/>
        </authorList>
    </citation>
    <scope>NUCLEOTIDE SEQUENCE</scope>
    <source>
        <tissue evidence="2">Leaf</tissue>
    </source>
</reference>
<sequence>MVENIVGLSWSSLYFILLFVQAATCLCIHMQ</sequence>
<keyword evidence="1" id="KW-0472">Membrane</keyword>
<protein>
    <submittedName>
        <fullName evidence="2">Uncharacterized protein</fullName>
    </submittedName>
</protein>
<evidence type="ECO:0000256" key="1">
    <source>
        <dbReference type="SAM" id="Phobius"/>
    </source>
</evidence>
<organism evidence="2">
    <name type="scientific">Rhizophora mucronata</name>
    <name type="common">Asiatic mangrove</name>
    <dbReference type="NCBI Taxonomy" id="61149"/>
    <lineage>
        <taxon>Eukaryota</taxon>
        <taxon>Viridiplantae</taxon>
        <taxon>Streptophyta</taxon>
        <taxon>Embryophyta</taxon>
        <taxon>Tracheophyta</taxon>
        <taxon>Spermatophyta</taxon>
        <taxon>Magnoliopsida</taxon>
        <taxon>eudicotyledons</taxon>
        <taxon>Gunneridae</taxon>
        <taxon>Pentapetalae</taxon>
        <taxon>rosids</taxon>
        <taxon>fabids</taxon>
        <taxon>Malpighiales</taxon>
        <taxon>Rhizophoraceae</taxon>
        <taxon>Rhizophora</taxon>
    </lineage>
</organism>